<keyword evidence="2" id="KW-1185">Reference proteome</keyword>
<dbReference type="EMBL" id="CP036279">
    <property type="protein sequence ID" value="QDU61811.1"/>
    <property type="molecule type" value="Genomic_DNA"/>
</dbReference>
<reference evidence="1 2" key="1">
    <citation type="submission" date="2019-02" db="EMBL/GenBank/DDBJ databases">
        <title>Deep-cultivation of Planctomycetes and their phenomic and genomic characterization uncovers novel biology.</title>
        <authorList>
            <person name="Wiegand S."/>
            <person name="Jogler M."/>
            <person name="Boedeker C."/>
            <person name="Pinto D."/>
            <person name="Vollmers J."/>
            <person name="Rivas-Marin E."/>
            <person name="Kohn T."/>
            <person name="Peeters S.H."/>
            <person name="Heuer A."/>
            <person name="Rast P."/>
            <person name="Oberbeckmann S."/>
            <person name="Bunk B."/>
            <person name="Jeske O."/>
            <person name="Meyerdierks A."/>
            <person name="Storesund J.E."/>
            <person name="Kallscheuer N."/>
            <person name="Luecker S."/>
            <person name="Lage O.M."/>
            <person name="Pohl T."/>
            <person name="Merkel B.J."/>
            <person name="Hornburger P."/>
            <person name="Mueller R.-W."/>
            <person name="Bruemmer F."/>
            <person name="Labrenz M."/>
            <person name="Spormann A.M."/>
            <person name="Op den Camp H."/>
            <person name="Overmann J."/>
            <person name="Amann R."/>
            <person name="Jetten M.S.M."/>
            <person name="Mascher T."/>
            <person name="Medema M.H."/>
            <person name="Devos D.P."/>
            <person name="Kaster A.-K."/>
            <person name="Ovreas L."/>
            <person name="Rohde M."/>
            <person name="Galperin M.Y."/>
            <person name="Jogler C."/>
        </authorList>
    </citation>
    <scope>NUCLEOTIDE SEQUENCE [LARGE SCALE GENOMIC DNA]</scope>
    <source>
        <strain evidence="1 2">Pan216</strain>
    </source>
</reference>
<sequence length="74" mass="8162">MTLRNRSTRRSGICLTQTPFRAQESGNGLTYGKAAESSLRWVAGEMFDSIALDDLAAGDRHEGRDDVVQIDVFT</sequence>
<protein>
    <submittedName>
        <fullName evidence="1">Uncharacterized protein</fullName>
    </submittedName>
</protein>
<name>A0A518B4A1_9BACT</name>
<evidence type="ECO:0000313" key="2">
    <source>
        <dbReference type="Proteomes" id="UP000317093"/>
    </source>
</evidence>
<dbReference type="Proteomes" id="UP000317093">
    <property type="component" value="Chromosome"/>
</dbReference>
<accession>A0A518B4A1</accession>
<proteinExistence type="predicted"/>
<dbReference type="AlphaFoldDB" id="A0A518B4A1"/>
<dbReference type="KEGG" id="knv:Pan216_26760"/>
<evidence type="ECO:0000313" key="1">
    <source>
        <dbReference type="EMBL" id="QDU61811.1"/>
    </source>
</evidence>
<organism evidence="1 2">
    <name type="scientific">Kolteria novifilia</name>
    <dbReference type="NCBI Taxonomy" id="2527975"/>
    <lineage>
        <taxon>Bacteria</taxon>
        <taxon>Pseudomonadati</taxon>
        <taxon>Planctomycetota</taxon>
        <taxon>Planctomycetia</taxon>
        <taxon>Kolteriales</taxon>
        <taxon>Kolteriaceae</taxon>
        <taxon>Kolteria</taxon>
    </lineage>
</organism>
<gene>
    <name evidence="1" type="ORF">Pan216_26760</name>
</gene>